<dbReference type="Gene3D" id="1.10.287.1490">
    <property type="match status" value="1"/>
</dbReference>
<dbReference type="InterPro" id="IPR001607">
    <property type="entry name" value="Znf_UBP"/>
</dbReference>
<dbReference type="Proteomes" id="UP001457282">
    <property type="component" value="Unassembled WGS sequence"/>
</dbReference>
<protein>
    <recommendedName>
        <fullName evidence="3">UBP-type domain-containing protein</fullName>
    </recommendedName>
</protein>
<accession>A0AAW1XZJ9</accession>
<dbReference type="SMART" id="SM00290">
    <property type="entry name" value="ZnF_UBP"/>
    <property type="match status" value="1"/>
</dbReference>
<dbReference type="PANTHER" id="PTHR47665:SF1">
    <property type="entry name" value="HISTONE DEACETYLASE-LIKE PROTEIN"/>
    <property type="match status" value="1"/>
</dbReference>
<evidence type="ECO:0000256" key="2">
    <source>
        <dbReference type="SAM" id="Coils"/>
    </source>
</evidence>
<keyword evidence="1" id="KW-0863">Zinc-finger</keyword>
<comment type="caution">
    <text evidence="4">The sequence shown here is derived from an EMBL/GenBank/DDBJ whole genome shotgun (WGS) entry which is preliminary data.</text>
</comment>
<evidence type="ECO:0000313" key="4">
    <source>
        <dbReference type="EMBL" id="KAK9941886.1"/>
    </source>
</evidence>
<proteinExistence type="predicted"/>
<dbReference type="EMBL" id="JBEDUW010000002">
    <property type="protein sequence ID" value="KAK9941886.1"/>
    <property type="molecule type" value="Genomic_DNA"/>
</dbReference>
<evidence type="ECO:0000259" key="3">
    <source>
        <dbReference type="PROSITE" id="PS50271"/>
    </source>
</evidence>
<dbReference type="Gene3D" id="3.30.40.10">
    <property type="entry name" value="Zinc/RING finger domain, C3HC4 (zinc finger)"/>
    <property type="match status" value="1"/>
</dbReference>
<keyword evidence="1" id="KW-0479">Metal-binding</keyword>
<evidence type="ECO:0000313" key="5">
    <source>
        <dbReference type="Proteomes" id="UP001457282"/>
    </source>
</evidence>
<dbReference type="SUPFAM" id="SSF57850">
    <property type="entry name" value="RING/U-box"/>
    <property type="match status" value="1"/>
</dbReference>
<gene>
    <name evidence="4" type="ORF">M0R45_007578</name>
</gene>
<dbReference type="PROSITE" id="PS50271">
    <property type="entry name" value="ZF_UBP"/>
    <property type="match status" value="1"/>
</dbReference>
<feature type="coiled-coil region" evidence="2">
    <location>
        <begin position="233"/>
        <end position="260"/>
    </location>
</feature>
<feature type="domain" description="UBP-type" evidence="3">
    <location>
        <begin position="15"/>
        <end position="113"/>
    </location>
</feature>
<sequence>MAMNADSNSGSSLKTWCDHLAFVSSDLSGFPNRDTPCKKCQHPNENWFCLSCKDVLCGRSVKGHFVEHYRQTKHCLALSCSIQLIMCLSCNAFLDDQVIPQLKLYFHPPSIHPQLDAQSFIAQDELALAKEGLCKIFDRGLQALADPKVQQEFLLYSSTLLSADLCPSELKDTLSSLRCNLSEETSAFIKAQDELKAASDLSASITQNKFVLRRVTSKYDEVKKEIVASDERIANFKAMIKEVEAQIKRLEACLATEESNRAKIDEVIDSIETQVTTVRDGLVSDLAQVSSMEGTTQAASQLVAQQQSAWDNLKTTFTQFA</sequence>
<dbReference type="PANTHER" id="PTHR47665">
    <property type="entry name" value="HISTONE DEACETYLASE-LIKE PROTEIN"/>
    <property type="match status" value="1"/>
</dbReference>
<evidence type="ECO:0000256" key="1">
    <source>
        <dbReference type="PROSITE-ProRule" id="PRU00502"/>
    </source>
</evidence>
<keyword evidence="5" id="KW-1185">Reference proteome</keyword>
<dbReference type="AlphaFoldDB" id="A0AAW1XZJ9"/>
<dbReference type="GO" id="GO:0008270">
    <property type="term" value="F:zinc ion binding"/>
    <property type="evidence" value="ECO:0007669"/>
    <property type="project" value="UniProtKB-KW"/>
</dbReference>
<reference evidence="4 5" key="1">
    <citation type="journal article" date="2023" name="G3 (Bethesda)">
        <title>A chromosome-length genome assembly and annotation of blackberry (Rubus argutus, cv. 'Hillquist').</title>
        <authorList>
            <person name="Bruna T."/>
            <person name="Aryal R."/>
            <person name="Dudchenko O."/>
            <person name="Sargent D.J."/>
            <person name="Mead D."/>
            <person name="Buti M."/>
            <person name="Cavallini A."/>
            <person name="Hytonen T."/>
            <person name="Andres J."/>
            <person name="Pham M."/>
            <person name="Weisz D."/>
            <person name="Mascagni F."/>
            <person name="Usai G."/>
            <person name="Natali L."/>
            <person name="Bassil N."/>
            <person name="Fernandez G.E."/>
            <person name="Lomsadze A."/>
            <person name="Armour M."/>
            <person name="Olukolu B."/>
            <person name="Poorten T."/>
            <person name="Britton C."/>
            <person name="Davik J."/>
            <person name="Ashrafi H."/>
            <person name="Aiden E.L."/>
            <person name="Borodovsky M."/>
            <person name="Worthington M."/>
        </authorList>
    </citation>
    <scope>NUCLEOTIDE SEQUENCE [LARGE SCALE GENOMIC DNA]</scope>
    <source>
        <strain evidence="4">PI 553951</strain>
    </source>
</reference>
<name>A0AAW1XZJ9_RUBAR</name>
<keyword evidence="2" id="KW-0175">Coiled coil</keyword>
<dbReference type="InterPro" id="IPR013083">
    <property type="entry name" value="Znf_RING/FYVE/PHD"/>
</dbReference>
<keyword evidence="1" id="KW-0862">Zinc</keyword>
<organism evidence="4 5">
    <name type="scientific">Rubus argutus</name>
    <name type="common">Southern blackberry</name>
    <dbReference type="NCBI Taxonomy" id="59490"/>
    <lineage>
        <taxon>Eukaryota</taxon>
        <taxon>Viridiplantae</taxon>
        <taxon>Streptophyta</taxon>
        <taxon>Embryophyta</taxon>
        <taxon>Tracheophyta</taxon>
        <taxon>Spermatophyta</taxon>
        <taxon>Magnoliopsida</taxon>
        <taxon>eudicotyledons</taxon>
        <taxon>Gunneridae</taxon>
        <taxon>Pentapetalae</taxon>
        <taxon>rosids</taxon>
        <taxon>fabids</taxon>
        <taxon>Rosales</taxon>
        <taxon>Rosaceae</taxon>
        <taxon>Rosoideae</taxon>
        <taxon>Rosoideae incertae sedis</taxon>
        <taxon>Rubus</taxon>
    </lineage>
</organism>
<dbReference type="Pfam" id="PF02148">
    <property type="entry name" value="zf-UBP"/>
    <property type="match status" value="1"/>
</dbReference>